<reference evidence="1 2" key="1">
    <citation type="submission" date="2015-01" db="EMBL/GenBank/DDBJ databases">
        <title>The Genome Sequence of Fonsecaea multimorphosa CBS 102226.</title>
        <authorList>
            <consortium name="The Broad Institute Genomics Platform"/>
            <person name="Cuomo C."/>
            <person name="de Hoog S."/>
            <person name="Gorbushina A."/>
            <person name="Stielow B."/>
            <person name="Teixiera M."/>
            <person name="Abouelleil A."/>
            <person name="Chapman S.B."/>
            <person name="Priest M."/>
            <person name="Young S.K."/>
            <person name="Wortman J."/>
            <person name="Nusbaum C."/>
            <person name="Birren B."/>
        </authorList>
    </citation>
    <scope>NUCLEOTIDE SEQUENCE [LARGE SCALE GENOMIC DNA]</scope>
    <source>
        <strain evidence="1 2">CBS 102226</strain>
    </source>
</reference>
<dbReference type="InterPro" id="IPR014086">
    <property type="entry name" value="AtzD/Barbiturase"/>
</dbReference>
<dbReference type="EMBL" id="KN848064">
    <property type="protein sequence ID" value="KIY02117.1"/>
    <property type="molecule type" value="Genomic_DNA"/>
</dbReference>
<dbReference type="VEuPathDB" id="FungiDB:Z520_02255"/>
<dbReference type="GeneID" id="27708001"/>
<dbReference type="Gene3D" id="3.30.1330.170">
    <property type="entry name" value="Cyanuric acid hydrolase/Barbiturase, RU A"/>
    <property type="match status" value="1"/>
</dbReference>
<accession>A0A0D2IYJ1</accession>
<dbReference type="RefSeq" id="XP_016636239.1">
    <property type="nucleotide sequence ID" value="XM_016772769.1"/>
</dbReference>
<keyword evidence="2" id="KW-1185">Reference proteome</keyword>
<evidence type="ECO:0000313" key="2">
    <source>
        <dbReference type="Proteomes" id="UP000053411"/>
    </source>
</evidence>
<name>A0A0D2IYJ1_9EURO</name>
<dbReference type="GO" id="GO:0016812">
    <property type="term" value="F:hydrolase activity, acting on carbon-nitrogen (but not peptide) bonds, in cyclic amides"/>
    <property type="evidence" value="ECO:0007669"/>
    <property type="project" value="InterPro"/>
</dbReference>
<dbReference type="InterPro" id="IPR043008">
    <property type="entry name" value="AtzD/Barbiturase_RUA"/>
</dbReference>
<gene>
    <name evidence="1" type="ORF">Z520_02255</name>
</gene>
<dbReference type="Proteomes" id="UP000053411">
    <property type="component" value="Unassembled WGS sequence"/>
</dbReference>
<protein>
    <submittedName>
        <fullName evidence="1">Uncharacterized protein</fullName>
    </submittedName>
</protein>
<organism evidence="1 2">
    <name type="scientific">Fonsecaea multimorphosa CBS 102226</name>
    <dbReference type="NCBI Taxonomy" id="1442371"/>
    <lineage>
        <taxon>Eukaryota</taxon>
        <taxon>Fungi</taxon>
        <taxon>Dikarya</taxon>
        <taxon>Ascomycota</taxon>
        <taxon>Pezizomycotina</taxon>
        <taxon>Eurotiomycetes</taxon>
        <taxon>Chaetothyriomycetidae</taxon>
        <taxon>Chaetothyriales</taxon>
        <taxon>Herpotrichiellaceae</taxon>
        <taxon>Fonsecaea</taxon>
    </lineage>
</organism>
<dbReference type="Pfam" id="PF09663">
    <property type="entry name" value="Amido_AtzD_TrzD"/>
    <property type="match status" value="1"/>
</dbReference>
<proteinExistence type="predicted"/>
<dbReference type="AlphaFoldDB" id="A0A0D2IYJ1"/>
<evidence type="ECO:0000313" key="1">
    <source>
        <dbReference type="EMBL" id="KIY02117.1"/>
    </source>
</evidence>
<sequence>MAAVEIFKFPISSPADTTPLDRLKDAGYDASQILAVVGKTEGVFSPLSIPPSTKGAQEYKS</sequence>